<keyword evidence="5 6" id="KW-0482">Metalloprotease</keyword>
<sequence>MLQLGFNPAKLGGTMETKTNPKRQEVPLEMTWDLTLVYASNEEWESDFSTIESQLGAFEAFKGQLDKPQSLLECLKFRDESSQLIGKLYSYASLKKSQDNGDSEAQARYDRISGLYSRRAAATSFIEPEILEIPTEKLRSVIAGESGLWLYEYYFETLERSRAHSRSGEVEEVLAQLAETRGAAEQAFRMFDHVDLKFPRVKDENGTEQELTHGTYINFLQSSDRDVREAAFHAMHGTFVSWKNTLAATLTGTVKSHVAMARIRKYPSVLHSELSPDAIPTEVYTNLLSTVRERLPVLHRYLALRKKMLKLDELQMWDLYVPMIADVEREVSYEEGKALVLDSIAPLGEAPRAVLQRGFEERWVDVLENEGKTSGAFSNGSYLTPPYILMNYQEKLESVFTLAHEWGHSLHSYMSREAQPSIYSGYTIFVAEVASTLLEALLSHKMLQDARDSGDKALQLYLLNQTAERFRTTLYRQTLFAEFELKIHERVEKNEALTADWMTETYLQINRDYYGAEVNVDEISGIEWARIPHFYYGYYVYQYATGISAAQSLARQILLEGEPAVERYLNFLRGGGSKTSIELLRGAGIDMTTPEPINVAIDIFEETIAEMEKLAE</sequence>
<dbReference type="EC" id="3.4.24.-" evidence="6"/>
<dbReference type="NCBIfam" id="TIGR00181">
    <property type="entry name" value="pepF"/>
    <property type="match status" value="1"/>
</dbReference>
<comment type="function">
    <text evidence="6">Has oligopeptidase activity and degrades a variety of small bioactive peptides.</text>
</comment>
<evidence type="ECO:0000256" key="7">
    <source>
        <dbReference type="SAM" id="MobiDB-lite"/>
    </source>
</evidence>
<dbReference type="RefSeq" id="WP_202973484.1">
    <property type="nucleotide sequence ID" value="NZ_NIGF01000008.1"/>
</dbReference>
<dbReference type="Gene3D" id="1.10.1370.20">
    <property type="entry name" value="Oligoendopeptidase f, C-terminal domain"/>
    <property type="match status" value="1"/>
</dbReference>
<dbReference type="GO" id="GO:0046872">
    <property type="term" value="F:metal ion binding"/>
    <property type="evidence" value="ECO:0007669"/>
    <property type="project" value="UniProtKB-UniRule"/>
</dbReference>
<keyword evidence="3 6" id="KW-0378">Hydrolase</keyword>
<dbReference type="PANTHER" id="PTHR11804:SF84">
    <property type="entry name" value="SACCHAROLYSIN"/>
    <property type="match status" value="1"/>
</dbReference>
<evidence type="ECO:0000256" key="4">
    <source>
        <dbReference type="ARBA" id="ARBA00022833"/>
    </source>
</evidence>
<dbReference type="InterPro" id="IPR045090">
    <property type="entry name" value="Pept_M3A_M3B"/>
</dbReference>
<evidence type="ECO:0000256" key="1">
    <source>
        <dbReference type="ARBA" id="ARBA00022670"/>
    </source>
</evidence>
<keyword evidence="1 6" id="KW-0645">Protease</keyword>
<dbReference type="Pfam" id="PF01432">
    <property type="entry name" value="Peptidase_M3"/>
    <property type="match status" value="1"/>
</dbReference>
<evidence type="ECO:0000313" key="10">
    <source>
        <dbReference type="EMBL" id="PQV63872.1"/>
    </source>
</evidence>
<dbReference type="AlphaFoldDB" id="A0A2S8SST4"/>
<dbReference type="EMBL" id="NIGF01000008">
    <property type="protein sequence ID" value="PQV63872.1"/>
    <property type="molecule type" value="Genomic_DNA"/>
</dbReference>
<comment type="caution">
    <text evidence="10">The sequence shown here is derived from an EMBL/GenBank/DDBJ whole genome shotgun (WGS) entry which is preliminary data.</text>
</comment>
<reference evidence="10 11" key="1">
    <citation type="journal article" date="2018" name="Syst. Appl. Microbiol.">
        <title>Abditibacterium utsteinense sp. nov., the first cultivated member of candidate phylum FBP, isolated from ice-free Antarctic soil samples.</title>
        <authorList>
            <person name="Tahon G."/>
            <person name="Tytgat B."/>
            <person name="Lebbe L."/>
            <person name="Carlier A."/>
            <person name="Willems A."/>
        </authorList>
    </citation>
    <scope>NUCLEOTIDE SEQUENCE [LARGE SCALE GENOMIC DNA]</scope>
    <source>
        <strain evidence="10 11">LMG 29911</strain>
    </source>
</reference>
<dbReference type="CDD" id="cd09608">
    <property type="entry name" value="M3B_PepF"/>
    <property type="match status" value="1"/>
</dbReference>
<keyword evidence="4 6" id="KW-0862">Zinc</keyword>
<evidence type="ECO:0000313" key="11">
    <source>
        <dbReference type="Proteomes" id="UP000237684"/>
    </source>
</evidence>
<evidence type="ECO:0000259" key="9">
    <source>
        <dbReference type="Pfam" id="PF08439"/>
    </source>
</evidence>
<dbReference type="GO" id="GO:0004222">
    <property type="term" value="F:metalloendopeptidase activity"/>
    <property type="evidence" value="ECO:0007669"/>
    <property type="project" value="UniProtKB-UniRule"/>
</dbReference>
<keyword evidence="2 6" id="KW-0479">Metal-binding</keyword>
<comment type="cofactor">
    <cofactor evidence="6">
        <name>Zn(2+)</name>
        <dbReference type="ChEBI" id="CHEBI:29105"/>
    </cofactor>
    <text evidence="6">Binds 1 zinc ion.</text>
</comment>
<evidence type="ECO:0000256" key="5">
    <source>
        <dbReference type="ARBA" id="ARBA00023049"/>
    </source>
</evidence>
<dbReference type="GO" id="GO:0006518">
    <property type="term" value="P:peptide metabolic process"/>
    <property type="evidence" value="ECO:0007669"/>
    <property type="project" value="TreeGrafter"/>
</dbReference>
<dbReference type="Gene3D" id="1.20.140.70">
    <property type="entry name" value="Oligopeptidase f, N-terminal domain"/>
    <property type="match status" value="1"/>
</dbReference>
<organism evidence="10 11">
    <name type="scientific">Abditibacterium utsteinense</name>
    <dbReference type="NCBI Taxonomy" id="1960156"/>
    <lineage>
        <taxon>Bacteria</taxon>
        <taxon>Pseudomonadati</taxon>
        <taxon>Abditibacteriota</taxon>
        <taxon>Abditibacteriia</taxon>
        <taxon>Abditibacteriales</taxon>
        <taxon>Abditibacteriaceae</taxon>
        <taxon>Abditibacterium</taxon>
    </lineage>
</organism>
<dbReference type="InterPro" id="IPR004438">
    <property type="entry name" value="Peptidase_M3B"/>
</dbReference>
<dbReference type="Gene3D" id="1.10.287.830">
    <property type="entry name" value="putative peptidase helix hairpin domain like"/>
    <property type="match status" value="1"/>
</dbReference>
<evidence type="ECO:0000256" key="6">
    <source>
        <dbReference type="RuleBase" id="RU368091"/>
    </source>
</evidence>
<dbReference type="Proteomes" id="UP000237684">
    <property type="component" value="Unassembled WGS sequence"/>
</dbReference>
<feature type="domain" description="Peptidase M3A/M3B catalytic" evidence="8">
    <location>
        <begin position="220"/>
        <end position="600"/>
    </location>
</feature>
<dbReference type="Pfam" id="PF08439">
    <property type="entry name" value="Peptidase_M3_N"/>
    <property type="match status" value="1"/>
</dbReference>
<accession>A0A2S8SST4</accession>
<comment type="similarity">
    <text evidence="6">Belongs to the peptidase M3B family.</text>
</comment>
<dbReference type="InterPro" id="IPR001567">
    <property type="entry name" value="Pept_M3A_M3B_dom"/>
</dbReference>
<gene>
    <name evidence="10" type="ORF">B1R32_10879</name>
</gene>
<evidence type="ECO:0000259" key="8">
    <source>
        <dbReference type="Pfam" id="PF01432"/>
    </source>
</evidence>
<dbReference type="SUPFAM" id="SSF55486">
    <property type="entry name" value="Metalloproteases ('zincins'), catalytic domain"/>
    <property type="match status" value="1"/>
</dbReference>
<dbReference type="InterPro" id="IPR042088">
    <property type="entry name" value="OligoPept_F_C"/>
</dbReference>
<dbReference type="GO" id="GO:0006508">
    <property type="term" value="P:proteolysis"/>
    <property type="evidence" value="ECO:0007669"/>
    <property type="project" value="UniProtKB-KW"/>
</dbReference>
<feature type="region of interest" description="Disordered" evidence="7">
    <location>
        <begin position="1"/>
        <end position="21"/>
    </location>
</feature>
<keyword evidence="11" id="KW-1185">Reference proteome</keyword>
<proteinExistence type="inferred from homology"/>
<name>A0A2S8SST4_9BACT</name>
<dbReference type="InterPro" id="IPR013647">
    <property type="entry name" value="OligopepF_N_dom"/>
</dbReference>
<evidence type="ECO:0000256" key="3">
    <source>
        <dbReference type="ARBA" id="ARBA00022801"/>
    </source>
</evidence>
<evidence type="ECO:0000256" key="2">
    <source>
        <dbReference type="ARBA" id="ARBA00022723"/>
    </source>
</evidence>
<dbReference type="InParanoid" id="A0A2S8SST4"/>
<feature type="domain" description="Oligopeptidase F N-terminal" evidence="9">
    <location>
        <begin position="129"/>
        <end position="198"/>
    </location>
</feature>
<dbReference type="PANTHER" id="PTHR11804">
    <property type="entry name" value="PROTEASE M3 THIMET OLIGOPEPTIDASE-RELATED"/>
    <property type="match status" value="1"/>
</dbReference>
<protein>
    <recommendedName>
        <fullName evidence="6">Oligopeptidase F</fullName>
        <ecNumber evidence="6">3.4.24.-</ecNumber>
    </recommendedName>
</protein>
<dbReference type="FunCoup" id="A0A2S8SST4">
    <property type="interactions" value="1"/>
</dbReference>